<feature type="domain" description="RING-type" evidence="7">
    <location>
        <begin position="119"/>
        <end position="162"/>
    </location>
</feature>
<dbReference type="SMART" id="SM00184">
    <property type="entry name" value="RING"/>
    <property type="match status" value="1"/>
</dbReference>
<dbReference type="InterPro" id="IPR052788">
    <property type="entry name" value="RING-type_E3_ligase_ATL"/>
</dbReference>
<evidence type="ECO:0000256" key="6">
    <source>
        <dbReference type="SAM" id="Phobius"/>
    </source>
</evidence>
<dbReference type="SMART" id="SM00744">
    <property type="entry name" value="RINGv"/>
    <property type="match status" value="1"/>
</dbReference>
<gene>
    <name evidence="8" type="ORF">DKX38_007696</name>
</gene>
<keyword evidence="3" id="KW-0862">Zinc</keyword>
<dbReference type="InterPro" id="IPR001841">
    <property type="entry name" value="Znf_RING"/>
</dbReference>
<feature type="region of interest" description="Disordered" evidence="5">
    <location>
        <begin position="1"/>
        <end position="23"/>
    </location>
</feature>
<keyword evidence="2 4" id="KW-0863">Zinc-finger</keyword>
<dbReference type="PANTHER" id="PTHR45798:SF88">
    <property type="entry name" value="RING-H2 FINGER PROTEIN ATL61-RELATED"/>
    <property type="match status" value="1"/>
</dbReference>
<dbReference type="SUPFAM" id="SSF57850">
    <property type="entry name" value="RING/U-box"/>
    <property type="match status" value="1"/>
</dbReference>
<dbReference type="Proteomes" id="UP000326939">
    <property type="component" value="Chromosome 5"/>
</dbReference>
<organism evidence="8 9">
    <name type="scientific">Salix brachista</name>
    <dbReference type="NCBI Taxonomy" id="2182728"/>
    <lineage>
        <taxon>Eukaryota</taxon>
        <taxon>Viridiplantae</taxon>
        <taxon>Streptophyta</taxon>
        <taxon>Embryophyta</taxon>
        <taxon>Tracheophyta</taxon>
        <taxon>Spermatophyta</taxon>
        <taxon>Magnoliopsida</taxon>
        <taxon>eudicotyledons</taxon>
        <taxon>Gunneridae</taxon>
        <taxon>Pentapetalae</taxon>
        <taxon>rosids</taxon>
        <taxon>fabids</taxon>
        <taxon>Malpighiales</taxon>
        <taxon>Salicaceae</taxon>
        <taxon>Saliceae</taxon>
        <taxon>Salix</taxon>
    </lineage>
</organism>
<evidence type="ECO:0000313" key="9">
    <source>
        <dbReference type="Proteomes" id="UP000326939"/>
    </source>
</evidence>
<keyword evidence="6" id="KW-1133">Transmembrane helix</keyword>
<comment type="caution">
    <text evidence="8">The sequence shown here is derived from an EMBL/GenBank/DDBJ whole genome shotgun (WGS) entry which is preliminary data.</text>
</comment>
<dbReference type="CDD" id="cd16461">
    <property type="entry name" value="RING-H2_EL5-like"/>
    <property type="match status" value="1"/>
</dbReference>
<keyword evidence="6" id="KW-0812">Transmembrane</keyword>
<dbReference type="InterPro" id="IPR011016">
    <property type="entry name" value="Znf_RING-CH"/>
</dbReference>
<keyword evidence="6" id="KW-0472">Membrane</keyword>
<evidence type="ECO:0000313" key="8">
    <source>
        <dbReference type="EMBL" id="KAB5556787.1"/>
    </source>
</evidence>
<keyword evidence="1" id="KW-0479">Metal-binding</keyword>
<name>A0A5N5MP58_9ROSI</name>
<dbReference type="PROSITE" id="PS50089">
    <property type="entry name" value="ZF_RING_2"/>
    <property type="match status" value="1"/>
</dbReference>
<evidence type="ECO:0000256" key="5">
    <source>
        <dbReference type="SAM" id="MobiDB-lite"/>
    </source>
</evidence>
<dbReference type="PANTHER" id="PTHR45798">
    <property type="entry name" value="RING-H2 FINGER PROTEIN ATL61-RELATED-RELATED"/>
    <property type="match status" value="1"/>
</dbReference>
<evidence type="ECO:0000256" key="3">
    <source>
        <dbReference type="ARBA" id="ARBA00022833"/>
    </source>
</evidence>
<keyword evidence="9" id="KW-1185">Reference proteome</keyword>
<dbReference type="EMBL" id="VDCV01000005">
    <property type="protein sequence ID" value="KAB5556787.1"/>
    <property type="molecule type" value="Genomic_DNA"/>
</dbReference>
<dbReference type="AlphaFoldDB" id="A0A5N5MP58"/>
<dbReference type="Gene3D" id="3.30.40.10">
    <property type="entry name" value="Zinc/RING finger domain, C3HC4 (zinc finger)"/>
    <property type="match status" value="1"/>
</dbReference>
<proteinExistence type="predicted"/>
<feature type="transmembrane region" description="Helical" evidence="6">
    <location>
        <begin position="28"/>
        <end position="50"/>
    </location>
</feature>
<dbReference type="InterPro" id="IPR013083">
    <property type="entry name" value="Znf_RING/FYVE/PHD"/>
</dbReference>
<dbReference type="Pfam" id="PF13639">
    <property type="entry name" value="zf-RING_2"/>
    <property type="match status" value="1"/>
</dbReference>
<evidence type="ECO:0000259" key="7">
    <source>
        <dbReference type="PROSITE" id="PS50089"/>
    </source>
</evidence>
<evidence type="ECO:0000256" key="4">
    <source>
        <dbReference type="PROSITE-ProRule" id="PRU00175"/>
    </source>
</evidence>
<dbReference type="FunFam" id="3.30.40.10:FF:000388">
    <property type="entry name" value="Putative RING zinc finger domain superfamily protein"/>
    <property type="match status" value="1"/>
</dbReference>
<protein>
    <recommendedName>
        <fullName evidence="7">RING-type domain-containing protein</fullName>
    </recommendedName>
</protein>
<accession>A0A5N5MP58</accession>
<evidence type="ECO:0000256" key="2">
    <source>
        <dbReference type="ARBA" id="ARBA00022771"/>
    </source>
</evidence>
<sequence>MDQIRHFSRNMLSGDLPRQEGRADQGGSIVGIGIASVMILILVILIFVSICKCSISLINLPSNNQQNPATSNSCSREPDTQTHHELEALPVFVFGEQTPPSAPSLPQSSPPVAFSDKSCAICLDDYAHGELIRVLPRCKHMFHKDCIDNWLSSRNPSCPICRDQIIDKNVESTRIDSPIMAGNVTGSFTFTLFPLSSSTIPN</sequence>
<evidence type="ECO:0000256" key="1">
    <source>
        <dbReference type="ARBA" id="ARBA00022723"/>
    </source>
</evidence>
<reference evidence="9" key="1">
    <citation type="journal article" date="2019" name="Gigascience">
        <title>De novo genome assembly of the endangered Acer yangbiense, a plant species with extremely small populations endemic to Yunnan Province, China.</title>
        <authorList>
            <person name="Yang J."/>
            <person name="Wariss H.M."/>
            <person name="Tao L."/>
            <person name="Zhang R."/>
            <person name="Yun Q."/>
            <person name="Hollingsworth P."/>
            <person name="Dao Z."/>
            <person name="Luo G."/>
            <person name="Guo H."/>
            <person name="Ma Y."/>
            <person name="Sun W."/>
        </authorList>
    </citation>
    <scope>NUCLEOTIDE SEQUENCE [LARGE SCALE GENOMIC DNA]</scope>
    <source>
        <strain evidence="9">cv. br00</strain>
    </source>
</reference>
<dbReference type="GO" id="GO:0008270">
    <property type="term" value="F:zinc ion binding"/>
    <property type="evidence" value="ECO:0007669"/>
    <property type="project" value="UniProtKB-KW"/>
</dbReference>